<keyword evidence="2" id="KW-1185">Reference proteome</keyword>
<organism evidence="1 2">
    <name type="scientific">Trichoderma asperellum (strain ATCC 204424 / CBS 433.97 / NBRC 101777)</name>
    <dbReference type="NCBI Taxonomy" id="1042311"/>
    <lineage>
        <taxon>Eukaryota</taxon>
        <taxon>Fungi</taxon>
        <taxon>Dikarya</taxon>
        <taxon>Ascomycota</taxon>
        <taxon>Pezizomycotina</taxon>
        <taxon>Sordariomycetes</taxon>
        <taxon>Hypocreomycetidae</taxon>
        <taxon>Hypocreales</taxon>
        <taxon>Hypocreaceae</taxon>
        <taxon>Trichoderma</taxon>
    </lineage>
</organism>
<name>A0A2T3YSB3_TRIA4</name>
<evidence type="ECO:0000313" key="1">
    <source>
        <dbReference type="EMBL" id="PTB35460.1"/>
    </source>
</evidence>
<accession>A0A2T3YSB3</accession>
<evidence type="ECO:0000313" key="2">
    <source>
        <dbReference type="Proteomes" id="UP000240493"/>
    </source>
</evidence>
<dbReference type="AlphaFoldDB" id="A0A2T3YSB3"/>
<dbReference type="Proteomes" id="UP000240493">
    <property type="component" value="Unassembled WGS sequence"/>
</dbReference>
<dbReference type="EMBL" id="KZ679275">
    <property type="protein sequence ID" value="PTB35460.1"/>
    <property type="molecule type" value="Genomic_DNA"/>
</dbReference>
<proteinExistence type="predicted"/>
<reference evidence="1 2" key="1">
    <citation type="submission" date="2016-07" db="EMBL/GenBank/DDBJ databases">
        <title>Multiple horizontal gene transfer events from other fungi enriched the ability of initially mycotrophic Trichoderma (Ascomycota) to feed on dead plant biomass.</title>
        <authorList>
            <consortium name="DOE Joint Genome Institute"/>
            <person name="Aerts A."/>
            <person name="Atanasova L."/>
            <person name="Chenthamara K."/>
            <person name="Zhang J."/>
            <person name="Grujic M."/>
            <person name="Henrissat B."/>
            <person name="Kuo A."/>
            <person name="Salamov A."/>
            <person name="Lipzen A."/>
            <person name="Labutti K."/>
            <person name="Barry K."/>
            <person name="Miao Y."/>
            <person name="Rahimi M.J."/>
            <person name="Shen Q."/>
            <person name="Grigoriev I.V."/>
            <person name="Kubicek C.P."/>
            <person name="Druzhinina I.S."/>
        </authorList>
    </citation>
    <scope>NUCLEOTIDE SEQUENCE [LARGE SCALE GENOMIC DNA]</scope>
    <source>
        <strain evidence="1 2">CBS 433.97</strain>
    </source>
</reference>
<sequence>MPLFLCLCSHCYSPPPPQTTPEKRPRSMAISDGIRPVPIPARQVPPTPVYRPDQPKIQVLHIARISSKPLPVGTRMELSRARIDHFSGALCVSRDPHQPSSWTLPTSILMQPAIWVAGTRSGRTALRLLVSGTGLRIEYWCRRCALTQPRGYQTSPSLPARVQPSAP</sequence>
<protein>
    <submittedName>
        <fullName evidence="1">Uncharacterized protein</fullName>
    </submittedName>
</protein>
<gene>
    <name evidence="1" type="ORF">M441DRAFT_452314</name>
</gene>